<feature type="region of interest" description="Disordered" evidence="4">
    <location>
        <begin position="674"/>
        <end position="741"/>
    </location>
</feature>
<dbReference type="InterPro" id="IPR036864">
    <property type="entry name" value="Zn2-C6_fun-type_DNA-bd_sf"/>
</dbReference>
<dbReference type="PROSITE" id="PS50048">
    <property type="entry name" value="ZN2_CY6_FUNGAL_2"/>
    <property type="match status" value="1"/>
</dbReference>
<gene>
    <name evidence="6" type="ORF">L201_001568</name>
</gene>
<evidence type="ECO:0000259" key="5">
    <source>
        <dbReference type="PROSITE" id="PS50048"/>
    </source>
</evidence>
<proteinExistence type="predicted"/>
<dbReference type="CDD" id="cd00067">
    <property type="entry name" value="GAL4"/>
    <property type="match status" value="1"/>
</dbReference>
<evidence type="ECO:0000256" key="4">
    <source>
        <dbReference type="SAM" id="MobiDB-lite"/>
    </source>
</evidence>
<reference evidence="6 7" key="1">
    <citation type="submission" date="2024-01" db="EMBL/GenBank/DDBJ databases">
        <title>Comparative genomics of Cryptococcus and Kwoniella reveals pathogenesis evolution and contrasting modes of karyotype evolution via chromosome fusion or intercentromeric recombination.</title>
        <authorList>
            <person name="Coelho M.A."/>
            <person name="David-Palma M."/>
            <person name="Shea T."/>
            <person name="Bowers K."/>
            <person name="McGinley-Smith S."/>
            <person name="Mohammad A.W."/>
            <person name="Gnirke A."/>
            <person name="Yurkov A.M."/>
            <person name="Nowrousian M."/>
            <person name="Sun S."/>
            <person name="Cuomo C.A."/>
            <person name="Heitman J."/>
        </authorList>
    </citation>
    <scope>NUCLEOTIDE SEQUENCE [LARGE SCALE GENOMIC DNA]</scope>
    <source>
        <strain evidence="6 7">CBS 6074</strain>
    </source>
</reference>
<evidence type="ECO:0000256" key="1">
    <source>
        <dbReference type="ARBA" id="ARBA00004123"/>
    </source>
</evidence>
<dbReference type="InterPro" id="IPR050613">
    <property type="entry name" value="Sec_Metabolite_Reg"/>
</dbReference>
<feature type="compositionally biased region" description="Gly residues" evidence="4">
    <location>
        <begin position="721"/>
        <end position="730"/>
    </location>
</feature>
<feature type="domain" description="Zn(2)-C6 fungal-type" evidence="5">
    <location>
        <begin position="50"/>
        <end position="79"/>
    </location>
</feature>
<dbReference type="RefSeq" id="XP_066073454.1">
    <property type="nucleotide sequence ID" value="XM_066217357.1"/>
</dbReference>
<dbReference type="SMART" id="SM00066">
    <property type="entry name" value="GAL4"/>
    <property type="match status" value="1"/>
</dbReference>
<dbReference type="AlphaFoldDB" id="A0AAX4JNP4"/>
<dbReference type="PROSITE" id="PS00463">
    <property type="entry name" value="ZN2_CY6_FUNGAL_1"/>
    <property type="match status" value="1"/>
</dbReference>
<keyword evidence="3" id="KW-0539">Nucleus</keyword>
<organism evidence="6 7">
    <name type="scientific">Kwoniella dendrophila CBS 6074</name>
    <dbReference type="NCBI Taxonomy" id="1295534"/>
    <lineage>
        <taxon>Eukaryota</taxon>
        <taxon>Fungi</taxon>
        <taxon>Dikarya</taxon>
        <taxon>Basidiomycota</taxon>
        <taxon>Agaricomycotina</taxon>
        <taxon>Tremellomycetes</taxon>
        <taxon>Tremellales</taxon>
        <taxon>Cryptococcaceae</taxon>
        <taxon>Kwoniella</taxon>
    </lineage>
</organism>
<dbReference type="Pfam" id="PF04082">
    <property type="entry name" value="Fungal_trans"/>
    <property type="match status" value="1"/>
</dbReference>
<evidence type="ECO:0000313" key="6">
    <source>
        <dbReference type="EMBL" id="WWC86691.1"/>
    </source>
</evidence>
<dbReference type="GeneID" id="91092240"/>
<dbReference type="PANTHER" id="PTHR31001">
    <property type="entry name" value="UNCHARACTERIZED TRANSCRIPTIONAL REGULATORY PROTEIN"/>
    <property type="match status" value="1"/>
</dbReference>
<dbReference type="GO" id="GO:0005634">
    <property type="term" value="C:nucleus"/>
    <property type="evidence" value="ECO:0007669"/>
    <property type="project" value="UniProtKB-SubCell"/>
</dbReference>
<evidence type="ECO:0000256" key="2">
    <source>
        <dbReference type="ARBA" id="ARBA00022723"/>
    </source>
</evidence>
<feature type="region of interest" description="Disordered" evidence="4">
    <location>
        <begin position="127"/>
        <end position="150"/>
    </location>
</feature>
<dbReference type="InterPro" id="IPR001138">
    <property type="entry name" value="Zn2Cys6_DnaBD"/>
</dbReference>
<keyword evidence="2" id="KW-0479">Metal-binding</keyword>
<protein>
    <recommendedName>
        <fullName evidence="5">Zn(2)-C6 fungal-type domain-containing protein</fullName>
    </recommendedName>
</protein>
<feature type="compositionally biased region" description="Polar residues" evidence="4">
    <location>
        <begin position="24"/>
        <end position="36"/>
    </location>
</feature>
<dbReference type="Pfam" id="PF00172">
    <property type="entry name" value="Zn_clus"/>
    <property type="match status" value="1"/>
</dbReference>
<sequence length="944" mass="103290">MAGTTMKPPPLPLPKAGNEEGGSKTMNGNTRQTNGVKSGEKEKTGRQSFSCAECRRLKLKCSREWPCSSCVKRGCAQICPNGEMRTGKGKRLILADTAELHQRISLLEVALAQSHAKTSSTAHPLLESPYLFSPRDNNSRPYPPPSTIKEEQLSSPLFSGEDDLVKGAFGTLTIGEEGQAKFVGSFAGSEYLREGEESDEDDGHLLTSSIQLHTSINTAHTQSTYITPPSTATTQGNQSHPSIDGLGLQFNSINGGDNQLSLDQLKMELPDYELEGRALVDSYWENVNWQYQPIPRSMFESDHIMNAYDSTTPPNAHKMACVFLVMALGAMFDLNRPPFHPRGEQLFRFGRSCLNFLGLEHASPATVQALHLMGTYILNDKRGNGAEVFWPILGTAVKVAQGLGLHRDGSHFGLLPYEIEERRQVWWEIVTYDRLQALCFGRPCATSNKWSDTKIPEITEFIGDETGFHRAKYNMITMMERVIDVQTQASAVSYNTVMQLDSELREFKQNLPELLLPNVAIQDLPLDRDVDPHLVIHRLSVRLQVAQMRLLLNRPLFARALKDNPEDPSSTKLGPSFIALFENAQEIVQLVKTLVIYHPSLVARWWFFWFHAFSSAVCLAAIVIRAPTCAFASPSYHCMSIVCDISAAAREGCRAKKGLPILLRLRKRAHDALSAATKSKVENSSSGGTPEEDDLSHLTGSAKLRRVQAPLRRRSPSSPGKGSGFIGINGDGTPSPQSGASVATSATLAEPGMFEGIVPTFPGSSIPAYSIGQPLQTPSTWVSDDPINQYINSDVSPLASMSSLANANGFNIHSDQQYNPDSSPINVYVGQPGSVGSGSGIYASGTSPEYVDMDMSMALGMGLPINNNQIGVNMNLDLNNQSQMIDYNNNNNLNNDNGIPQNFNGNITGNGNTQFQNNGNIIFGNQGDMFGFNLEEFVSQMSGQ</sequence>
<feature type="compositionally biased region" description="Basic residues" evidence="4">
    <location>
        <begin position="703"/>
        <end position="715"/>
    </location>
</feature>
<evidence type="ECO:0000256" key="3">
    <source>
        <dbReference type="ARBA" id="ARBA00023242"/>
    </source>
</evidence>
<dbReference type="SUPFAM" id="SSF57701">
    <property type="entry name" value="Zn2/Cys6 DNA-binding domain"/>
    <property type="match status" value="1"/>
</dbReference>
<dbReference type="GO" id="GO:0008270">
    <property type="term" value="F:zinc ion binding"/>
    <property type="evidence" value="ECO:0007669"/>
    <property type="project" value="InterPro"/>
</dbReference>
<feature type="compositionally biased region" description="Polar residues" evidence="4">
    <location>
        <begin position="732"/>
        <end position="741"/>
    </location>
</feature>
<dbReference type="GO" id="GO:0003677">
    <property type="term" value="F:DNA binding"/>
    <property type="evidence" value="ECO:0007669"/>
    <property type="project" value="InterPro"/>
</dbReference>
<dbReference type="CDD" id="cd12148">
    <property type="entry name" value="fungal_TF_MHR"/>
    <property type="match status" value="1"/>
</dbReference>
<name>A0AAX4JNP4_9TREE</name>
<dbReference type="InterPro" id="IPR007219">
    <property type="entry name" value="XnlR_reg_dom"/>
</dbReference>
<dbReference type="EMBL" id="CP144099">
    <property type="protein sequence ID" value="WWC86691.1"/>
    <property type="molecule type" value="Genomic_DNA"/>
</dbReference>
<accession>A0AAX4JNP4</accession>
<dbReference type="Gene3D" id="4.10.240.10">
    <property type="entry name" value="Zn(2)-C6 fungal-type DNA-binding domain"/>
    <property type="match status" value="1"/>
</dbReference>
<dbReference type="SMART" id="SM00906">
    <property type="entry name" value="Fungal_trans"/>
    <property type="match status" value="1"/>
</dbReference>
<evidence type="ECO:0000313" key="7">
    <source>
        <dbReference type="Proteomes" id="UP001355207"/>
    </source>
</evidence>
<comment type="subcellular location">
    <subcellularLocation>
        <location evidence="1">Nucleus</location>
    </subcellularLocation>
</comment>
<dbReference type="GO" id="GO:0006351">
    <property type="term" value="P:DNA-templated transcription"/>
    <property type="evidence" value="ECO:0007669"/>
    <property type="project" value="InterPro"/>
</dbReference>
<feature type="region of interest" description="Disordered" evidence="4">
    <location>
        <begin position="1"/>
        <end position="42"/>
    </location>
</feature>
<dbReference type="PANTHER" id="PTHR31001:SF56">
    <property type="entry name" value="ZN(2)-C6 FUNGAL-TYPE DOMAIN-CONTAINING PROTEIN"/>
    <property type="match status" value="1"/>
</dbReference>
<dbReference type="GO" id="GO:0000981">
    <property type="term" value="F:DNA-binding transcription factor activity, RNA polymerase II-specific"/>
    <property type="evidence" value="ECO:0007669"/>
    <property type="project" value="InterPro"/>
</dbReference>
<dbReference type="Proteomes" id="UP001355207">
    <property type="component" value="Chromosome 2"/>
</dbReference>
<keyword evidence="7" id="KW-1185">Reference proteome</keyword>